<organism evidence="1 2">
    <name type="scientific">Fusobacterium necrophorum subsp. funduliforme</name>
    <dbReference type="NCBI Taxonomy" id="143387"/>
    <lineage>
        <taxon>Bacteria</taxon>
        <taxon>Fusobacteriati</taxon>
        <taxon>Fusobacteriota</taxon>
        <taxon>Fusobacteriia</taxon>
        <taxon>Fusobacteriales</taxon>
        <taxon>Fusobacteriaceae</taxon>
        <taxon>Fusobacterium</taxon>
    </lineage>
</organism>
<dbReference type="EMBL" id="LVEA01000031">
    <property type="protein sequence ID" value="KYL04351.1"/>
    <property type="molecule type" value="Genomic_DNA"/>
</dbReference>
<protein>
    <submittedName>
        <fullName evidence="1">Uncharacterized protein</fullName>
    </submittedName>
</protein>
<dbReference type="Pfam" id="PF00226">
    <property type="entry name" value="DnaJ"/>
    <property type="match status" value="1"/>
</dbReference>
<reference evidence="1 2" key="1">
    <citation type="submission" date="2016-03" db="EMBL/GenBank/DDBJ databases">
        <title>Comparative genomics of human isolates of Fusobacterium necrophorum.</title>
        <authorList>
            <person name="Jensen A."/>
            <person name="Bank S."/>
            <person name="Andersen P.S."/>
            <person name="Kristensen L.H."/>
            <person name="Prag J."/>
        </authorList>
    </citation>
    <scope>NUCLEOTIDE SEQUENCE [LARGE SCALE GENOMIC DNA]</scope>
    <source>
        <strain evidence="1 2">LS_1264</strain>
    </source>
</reference>
<dbReference type="GeneID" id="75074940"/>
<dbReference type="RefSeq" id="WP_005961107.1">
    <property type="nucleotide sequence ID" value="NZ_CAXOUE010000035.1"/>
</dbReference>
<accession>A0A162IS15</accession>
<dbReference type="InterPro" id="IPR001623">
    <property type="entry name" value="DnaJ_domain"/>
</dbReference>
<comment type="caution">
    <text evidence="1">The sequence shown here is derived from an EMBL/GenBank/DDBJ whole genome shotgun (WGS) entry which is preliminary data.</text>
</comment>
<evidence type="ECO:0000313" key="1">
    <source>
        <dbReference type="EMBL" id="KYL04351.1"/>
    </source>
</evidence>
<dbReference type="SMART" id="SM00271">
    <property type="entry name" value="DnaJ"/>
    <property type="match status" value="1"/>
</dbReference>
<dbReference type="PROSITE" id="PS50076">
    <property type="entry name" value="DNAJ_2"/>
    <property type="match status" value="1"/>
</dbReference>
<dbReference type="PANTHER" id="PTHR24074">
    <property type="entry name" value="CO-CHAPERONE PROTEIN DJLA"/>
    <property type="match status" value="1"/>
</dbReference>
<dbReference type="CDD" id="cd06257">
    <property type="entry name" value="DnaJ"/>
    <property type="match status" value="1"/>
</dbReference>
<gene>
    <name evidence="1" type="ORF">A2J07_03275</name>
</gene>
<dbReference type="PRINTS" id="PR00625">
    <property type="entry name" value="JDOMAIN"/>
</dbReference>
<name>A0A162IS15_9FUSO</name>
<dbReference type="Proteomes" id="UP000075816">
    <property type="component" value="Unassembled WGS sequence"/>
</dbReference>
<evidence type="ECO:0000313" key="2">
    <source>
        <dbReference type="Proteomes" id="UP000075816"/>
    </source>
</evidence>
<dbReference type="InterPro" id="IPR050817">
    <property type="entry name" value="DjlA_DnaK_co-chaperone"/>
</dbReference>
<dbReference type="eggNOG" id="COG0484">
    <property type="taxonomic scope" value="Bacteria"/>
</dbReference>
<sequence length="181" mass="21184">MNNGFLILMLIIAILAFSGRIQGLSGLLIFGLILFFLGWFTIKFFWIILAIVGINYLTKSMRPKTQRRTQYTYRTYTQQDFEDFFRRAAGSQYGGHYQRRSSESYGNPYATYTEDLTKYYMVLGVAKGANKEEVKKAYLKKVKEHHPDRFTNASEGEKKYHEEQLKSINEAYDKIEKSYTV</sequence>
<dbReference type="Gene3D" id="1.10.287.110">
    <property type="entry name" value="DnaJ domain"/>
    <property type="match status" value="1"/>
</dbReference>
<dbReference type="InterPro" id="IPR036869">
    <property type="entry name" value="J_dom_sf"/>
</dbReference>
<proteinExistence type="predicted"/>
<dbReference type="SUPFAM" id="SSF46565">
    <property type="entry name" value="Chaperone J-domain"/>
    <property type="match status" value="1"/>
</dbReference>
<dbReference type="KEGG" id="fnf:BSQ88_01380"/>
<dbReference type="AlphaFoldDB" id="A0A162IS15"/>